<name>A0A413U242_9FIRM</name>
<evidence type="ECO:0000256" key="2">
    <source>
        <dbReference type="ARBA" id="ARBA00023002"/>
    </source>
</evidence>
<comment type="similarity">
    <text evidence="1">Belongs to the short-chain dehydrogenases/reductases (SDR) family.</text>
</comment>
<dbReference type="PRINTS" id="PR00080">
    <property type="entry name" value="SDRFAMILY"/>
</dbReference>
<keyword evidence="2" id="KW-0560">Oxidoreductase</keyword>
<reference evidence="3 4" key="1">
    <citation type="submission" date="2018-08" db="EMBL/GenBank/DDBJ databases">
        <title>A genome reference for cultivated species of the human gut microbiota.</title>
        <authorList>
            <person name="Zou Y."/>
            <person name="Xue W."/>
            <person name="Luo G."/>
        </authorList>
    </citation>
    <scope>NUCLEOTIDE SEQUENCE [LARGE SCALE GENOMIC DNA]</scope>
    <source>
        <strain evidence="3 4">AM42-1AC</strain>
    </source>
</reference>
<dbReference type="AlphaFoldDB" id="A0A413U242"/>
<dbReference type="NCBIfam" id="NF005559">
    <property type="entry name" value="PRK07231.1"/>
    <property type="match status" value="1"/>
</dbReference>
<sequence length="246" mass="26785">MGKLNGKIALITGGTSGIGEASAKLFAEEGATVIVVGRNVEKGNRVVDEIREKNGEAMFFSCDVTEEQAVKELKKQVLEVYGHVDILFNNVGILITSALEDIQLSDWNKTFDVNVKATMLMTKEFIDLIIERHGNVLNCASIDGLDCNIRGTKNYMYSSSKAATIHFTKYCALNYSNKIRVNCICPGVTDTPLWTNRDFSRFNSAIPMGRVGQTKEIAKVALFLVSNDASYVTGAVVPVDGGAALM</sequence>
<dbReference type="InterPro" id="IPR002347">
    <property type="entry name" value="SDR_fam"/>
</dbReference>
<dbReference type="EMBL" id="QSFX01000002">
    <property type="protein sequence ID" value="RHA91307.1"/>
    <property type="molecule type" value="Genomic_DNA"/>
</dbReference>
<dbReference type="SUPFAM" id="SSF51735">
    <property type="entry name" value="NAD(P)-binding Rossmann-fold domains"/>
    <property type="match status" value="1"/>
</dbReference>
<dbReference type="RefSeq" id="WP_118579584.1">
    <property type="nucleotide sequence ID" value="NZ_CABJFX010000002.1"/>
</dbReference>
<dbReference type="Pfam" id="PF13561">
    <property type="entry name" value="adh_short_C2"/>
    <property type="match status" value="1"/>
</dbReference>
<dbReference type="Gene3D" id="3.40.50.720">
    <property type="entry name" value="NAD(P)-binding Rossmann-like Domain"/>
    <property type="match status" value="1"/>
</dbReference>
<accession>A0A413U242</accession>
<comment type="caution">
    <text evidence="3">The sequence shown here is derived from an EMBL/GenBank/DDBJ whole genome shotgun (WGS) entry which is preliminary data.</text>
</comment>
<dbReference type="GO" id="GO:0016616">
    <property type="term" value="F:oxidoreductase activity, acting on the CH-OH group of donors, NAD or NADP as acceptor"/>
    <property type="evidence" value="ECO:0007669"/>
    <property type="project" value="TreeGrafter"/>
</dbReference>
<evidence type="ECO:0000313" key="4">
    <source>
        <dbReference type="Proteomes" id="UP000283492"/>
    </source>
</evidence>
<gene>
    <name evidence="3" type="ORF">DW914_02825</name>
</gene>
<evidence type="ECO:0000313" key="3">
    <source>
        <dbReference type="EMBL" id="RHA91307.1"/>
    </source>
</evidence>
<dbReference type="PANTHER" id="PTHR42760:SF115">
    <property type="entry name" value="3-OXOACYL-[ACYL-CARRIER-PROTEIN] REDUCTASE FABG"/>
    <property type="match status" value="1"/>
</dbReference>
<dbReference type="PANTHER" id="PTHR42760">
    <property type="entry name" value="SHORT-CHAIN DEHYDROGENASES/REDUCTASES FAMILY MEMBER"/>
    <property type="match status" value="1"/>
</dbReference>
<dbReference type="GO" id="GO:0008206">
    <property type="term" value="P:bile acid metabolic process"/>
    <property type="evidence" value="ECO:0007669"/>
    <property type="project" value="UniProtKB-ARBA"/>
</dbReference>
<dbReference type="Proteomes" id="UP000283492">
    <property type="component" value="Unassembled WGS sequence"/>
</dbReference>
<dbReference type="FunFam" id="3.40.50.720:FF:000084">
    <property type="entry name" value="Short-chain dehydrogenase reductase"/>
    <property type="match status" value="1"/>
</dbReference>
<dbReference type="InterPro" id="IPR036291">
    <property type="entry name" value="NAD(P)-bd_dom_sf"/>
</dbReference>
<proteinExistence type="inferred from homology"/>
<organism evidence="3 4">
    <name type="scientific">Roseburia inulinivorans</name>
    <dbReference type="NCBI Taxonomy" id="360807"/>
    <lineage>
        <taxon>Bacteria</taxon>
        <taxon>Bacillati</taxon>
        <taxon>Bacillota</taxon>
        <taxon>Clostridia</taxon>
        <taxon>Lachnospirales</taxon>
        <taxon>Lachnospiraceae</taxon>
        <taxon>Roseburia</taxon>
    </lineage>
</organism>
<dbReference type="CDD" id="cd05233">
    <property type="entry name" value="SDR_c"/>
    <property type="match status" value="1"/>
</dbReference>
<protein>
    <submittedName>
        <fullName evidence="3">SDR family NAD(P)-dependent oxidoreductase</fullName>
    </submittedName>
</protein>
<dbReference type="PRINTS" id="PR00081">
    <property type="entry name" value="GDHRDH"/>
</dbReference>
<evidence type="ECO:0000256" key="1">
    <source>
        <dbReference type="ARBA" id="ARBA00006484"/>
    </source>
</evidence>